<dbReference type="Gene3D" id="2.130.10.10">
    <property type="entry name" value="YVTN repeat-like/Quinoprotein amine dehydrogenase"/>
    <property type="match status" value="2"/>
</dbReference>
<dbReference type="Gene3D" id="2.60.40.10">
    <property type="entry name" value="Immunoglobulins"/>
    <property type="match status" value="1"/>
</dbReference>
<dbReference type="InterPro" id="IPR016032">
    <property type="entry name" value="Sig_transdc_resp-reg_C-effctor"/>
</dbReference>
<evidence type="ECO:0000259" key="2">
    <source>
        <dbReference type="SMART" id="SM00421"/>
    </source>
</evidence>
<reference evidence="3 4" key="1">
    <citation type="submission" date="2020-06" db="EMBL/GenBank/DDBJ databases">
        <authorList>
            <person name="Isaeva M.P."/>
            <person name="Chernysheva N.Y."/>
        </authorList>
    </citation>
    <scope>NUCLEOTIDE SEQUENCE [LARGE SCALE GENOMIC DNA]</scope>
    <source>
        <strain evidence="3 4">KMM 6746</strain>
    </source>
</reference>
<dbReference type="Pfam" id="PF07495">
    <property type="entry name" value="Y_Y_Y"/>
    <property type="match status" value="1"/>
</dbReference>
<evidence type="ECO:0000313" key="3">
    <source>
        <dbReference type="EMBL" id="MBT2159680.1"/>
    </source>
</evidence>
<reference evidence="4" key="2">
    <citation type="submission" date="2023-07" db="EMBL/GenBank/DDBJ databases">
        <title>Zobellia barbeyronii sp. nov., a new marine flavobacterium, isolated from green and red algae.</title>
        <authorList>
            <person name="Nedashkovskaya O.I."/>
            <person name="Otstavnykh N."/>
            <person name="Zhukova N."/>
            <person name="Guzev K."/>
            <person name="Chausova V."/>
            <person name="Tekutyeva L."/>
            <person name="Mikhailov V."/>
            <person name="Isaeva M."/>
        </authorList>
    </citation>
    <scope>NUCLEOTIDE SEQUENCE [LARGE SCALE GENOMIC DNA]</scope>
    <source>
        <strain evidence="4">KMM 6746</strain>
    </source>
</reference>
<dbReference type="InterPro" id="IPR013783">
    <property type="entry name" value="Ig-like_fold"/>
</dbReference>
<dbReference type="SUPFAM" id="SSF46894">
    <property type="entry name" value="C-terminal effector domain of the bipartite response regulators"/>
    <property type="match status" value="1"/>
</dbReference>
<dbReference type="SMART" id="SM00421">
    <property type="entry name" value="HTH_LUXR"/>
    <property type="match status" value="1"/>
</dbReference>
<dbReference type="RefSeq" id="WP_214609978.1">
    <property type="nucleotide sequence ID" value="NZ_JACATN010000001.1"/>
</dbReference>
<keyword evidence="1" id="KW-0472">Membrane</keyword>
<gene>
    <name evidence="3" type="ORF">HW347_00305</name>
</gene>
<name>A0ABS5W9H1_9FLAO</name>
<keyword evidence="1" id="KW-0812">Transmembrane</keyword>
<keyword evidence="4" id="KW-1185">Reference proteome</keyword>
<organism evidence="3 4">
    <name type="scientific">Zobellia barbeyronii</name>
    <dbReference type="NCBI Taxonomy" id="2748009"/>
    <lineage>
        <taxon>Bacteria</taxon>
        <taxon>Pseudomonadati</taxon>
        <taxon>Bacteroidota</taxon>
        <taxon>Flavobacteriia</taxon>
        <taxon>Flavobacteriales</taxon>
        <taxon>Flavobacteriaceae</taxon>
        <taxon>Zobellia</taxon>
    </lineage>
</organism>
<evidence type="ECO:0000313" key="4">
    <source>
        <dbReference type="Proteomes" id="UP000740413"/>
    </source>
</evidence>
<dbReference type="SUPFAM" id="SSF69304">
    <property type="entry name" value="Tricorn protease N-terminal domain"/>
    <property type="match status" value="1"/>
</dbReference>
<dbReference type="InterPro" id="IPR000792">
    <property type="entry name" value="Tscrpt_reg_LuxR_C"/>
</dbReference>
<evidence type="ECO:0000256" key="1">
    <source>
        <dbReference type="SAM" id="Phobius"/>
    </source>
</evidence>
<sequence>MLNSTTLSFERYYKLTAIFFLVFQFLYPQETPPIIQFSASEYGAENQNWDVTQNHQGNIFVANNEGLLEYNGSRWALYPSVHSAAIRSLSSYKDKIYTGSYMEFGFWTKTNNGVMEYHSISRSIKEELFEDEIIWNIEGLDKYVIFQSYDRLYFYDTDSKELNFTTDKENNYRLFKVGQKIYLQKYDGRIFNLENGTEKLIATIPKNLNIKFLLNIFSANDGLVVLTRTKGLYKIKNQTLEKWNLPADTLLKNTRVFRGIQLRDNSFMLGTISKGIVSMSKDGLITSIINQTNGLINNTVLNLFEDANANIWAALDNGLDCINRQSYIREYNDRDGTFGTTYASITHNEKLYIGTNQGLFYKNVDSNESLKFIKGTEGQVWSLYAANDELLCGHNNGVFSINDNKASLVAHVDGVWDFRTIPNQPDKLLLGHYSGLAIMKNEGSVWKLSHKIEGFEISSRFFEILDTHEVWVNHETKGIYRLELNNDLLSFDSVTLIPNIEKSKGSGIIKMGNDLLYTNRKGVFKLEPNTKKFVRDSTLSQLIPNGEYLSGKLVFDKKERLWSFNQNHIAYTQKGPLNNMLDFNSIPIENNWREMTLSFENITQLDNNKYLIGKTNGYLLIDLDKIPNKSHQLVMDKVMVTKNENGTKNVSKFDEGEFHYNESTINFNYSVPQYSKYTNVNYQYQLEGLDDSWSEWTPTPSITFEKLPFGDYVFRARSKIGSHQSMNTIQYRFAIARPFYLSNTALLAYTLLIFSLGFLVHKSYKSYYRRQNRKALLENQREIQLKYIKSEQEMVRLTNEKLNQEIENKNSELAISTMSLVKRNELLRRVKKELKKSNELFDKTHPVIKLIDKNLNSSKDRKIFMEAFNNTDREFLTRAKELHPNLSSNDLKFCAYLRLNLSSKEIAPLLNISVKSVEVRRSRLRKKLDLKREIKLTDYILSI</sequence>
<accession>A0ABS5W9H1</accession>
<dbReference type="InterPro" id="IPR015943">
    <property type="entry name" value="WD40/YVTN_repeat-like_dom_sf"/>
</dbReference>
<dbReference type="EMBL" id="JACATN010000001">
    <property type="protein sequence ID" value="MBT2159680.1"/>
    <property type="molecule type" value="Genomic_DNA"/>
</dbReference>
<feature type="domain" description="HTH luxR-type" evidence="2">
    <location>
        <begin position="883"/>
        <end position="940"/>
    </location>
</feature>
<dbReference type="InterPro" id="IPR011123">
    <property type="entry name" value="Y_Y_Y"/>
</dbReference>
<proteinExistence type="predicted"/>
<protein>
    <submittedName>
        <fullName evidence="3">LuxR family transcriptional regulator</fullName>
    </submittedName>
</protein>
<feature type="transmembrane region" description="Helical" evidence="1">
    <location>
        <begin position="739"/>
        <end position="760"/>
    </location>
</feature>
<keyword evidence="1" id="KW-1133">Transmembrane helix</keyword>
<dbReference type="Gene3D" id="1.10.10.10">
    <property type="entry name" value="Winged helix-like DNA-binding domain superfamily/Winged helix DNA-binding domain"/>
    <property type="match status" value="1"/>
</dbReference>
<comment type="caution">
    <text evidence="3">The sequence shown here is derived from an EMBL/GenBank/DDBJ whole genome shotgun (WGS) entry which is preliminary data.</text>
</comment>
<dbReference type="Proteomes" id="UP000740413">
    <property type="component" value="Unassembled WGS sequence"/>
</dbReference>
<dbReference type="InterPro" id="IPR036388">
    <property type="entry name" value="WH-like_DNA-bd_sf"/>
</dbReference>